<dbReference type="Pfam" id="PF24514">
    <property type="entry name" value="SpaA_4"/>
    <property type="match status" value="4"/>
</dbReference>
<evidence type="ECO:0000313" key="4">
    <source>
        <dbReference type="EMBL" id="MFB9641571.1"/>
    </source>
</evidence>
<dbReference type="InterPro" id="IPR055371">
    <property type="entry name" value="SpaA_PFL_dom_4"/>
</dbReference>
<name>A0ABV5SPA1_9MICO</name>
<dbReference type="InterPro" id="IPR048834">
    <property type="entry name" value="SpaA_pre-album"/>
</dbReference>
<comment type="caution">
    <text evidence="4">The sequence shown here is derived from an EMBL/GenBank/DDBJ whole genome shotgun (WGS) entry which is preliminary data.</text>
</comment>
<dbReference type="Pfam" id="PF20674">
    <property type="entry name" value="SpaA_3"/>
    <property type="match status" value="1"/>
</dbReference>
<keyword evidence="1" id="KW-1133">Transmembrane helix</keyword>
<proteinExistence type="predicted"/>
<keyword evidence="5" id="KW-1185">Reference proteome</keyword>
<reference evidence="4 5" key="1">
    <citation type="submission" date="2024-09" db="EMBL/GenBank/DDBJ databases">
        <authorList>
            <person name="Sun Q."/>
            <person name="Mori K."/>
        </authorList>
    </citation>
    <scope>NUCLEOTIDE SEQUENCE [LARGE SCALE GENOMIC DNA]</scope>
    <source>
        <strain evidence="4 5">JCM 14321</strain>
    </source>
</reference>
<feature type="transmembrane region" description="Helical" evidence="1">
    <location>
        <begin position="1095"/>
        <end position="1116"/>
    </location>
</feature>
<gene>
    <name evidence="4" type="ORF">ACFFQV_04625</name>
</gene>
<organism evidence="4 5">
    <name type="scientific">Agromyces lapidis</name>
    <dbReference type="NCBI Taxonomy" id="279574"/>
    <lineage>
        <taxon>Bacteria</taxon>
        <taxon>Bacillati</taxon>
        <taxon>Actinomycetota</taxon>
        <taxon>Actinomycetes</taxon>
        <taxon>Micrococcales</taxon>
        <taxon>Microbacteriaceae</taxon>
        <taxon>Agromyces</taxon>
    </lineage>
</organism>
<feature type="domain" description="SpaA-like prealbumin fold" evidence="3">
    <location>
        <begin position="519"/>
        <end position="618"/>
    </location>
</feature>
<evidence type="ECO:0000256" key="1">
    <source>
        <dbReference type="SAM" id="Phobius"/>
    </source>
</evidence>
<keyword evidence="1" id="KW-0472">Membrane</keyword>
<evidence type="ECO:0000259" key="2">
    <source>
        <dbReference type="Pfam" id="PF20674"/>
    </source>
</evidence>
<keyword evidence="1" id="KW-0812">Transmembrane</keyword>
<dbReference type="RefSeq" id="WP_157423157.1">
    <property type="nucleotide sequence ID" value="NZ_BAAANI010000006.1"/>
</dbReference>
<dbReference type="NCBIfam" id="TIGR01167">
    <property type="entry name" value="LPXTG_anchor"/>
    <property type="match status" value="1"/>
</dbReference>
<dbReference type="EMBL" id="JBHMBL010000001">
    <property type="protein sequence ID" value="MFB9641571.1"/>
    <property type="molecule type" value="Genomic_DNA"/>
</dbReference>
<feature type="domain" description="SpaA-like prealbumin fold" evidence="3">
    <location>
        <begin position="622"/>
        <end position="715"/>
    </location>
</feature>
<feature type="domain" description="SpaA-like prealbumin fold" evidence="3">
    <location>
        <begin position="722"/>
        <end position="828"/>
    </location>
</feature>
<feature type="domain" description="SpaA-like prealbumin fold" evidence="2">
    <location>
        <begin position="323"/>
        <end position="422"/>
    </location>
</feature>
<dbReference type="Proteomes" id="UP001589667">
    <property type="component" value="Unassembled WGS sequence"/>
</dbReference>
<feature type="domain" description="SpaA-like prealbumin fold" evidence="3">
    <location>
        <begin position="426"/>
        <end position="515"/>
    </location>
</feature>
<protein>
    <submittedName>
        <fullName evidence="4">LPXTG cell wall anchor domain-containing protein</fullName>
    </submittedName>
</protein>
<accession>A0ABV5SPA1</accession>
<evidence type="ECO:0000313" key="5">
    <source>
        <dbReference type="Proteomes" id="UP001589667"/>
    </source>
</evidence>
<evidence type="ECO:0000259" key="3">
    <source>
        <dbReference type="Pfam" id="PF24514"/>
    </source>
</evidence>
<sequence>MPRRRLPAATVAITTMVGALLTPLLIASPAVAVTLPSGLATGFEIDGDRTGGTPPDTYDWNSFLTPLADDGTYTFTPTGPYTTSQGFDSTGIVDGKEGWDNGSLATSCDVLDATGSPGSQTQATNPWMPGPQNVNAKGDVCSGGAAYEIITDDQGVEHVVFYLYWTRFEGNGDMSTFTTLEGPDAGRCDDYAIEFNYDSAGDVTTASVLRWFPFGGDDCADPDGPGVWVETDIELDFAAEVGQRTEGPGTLPGDPETFGELAVDLTAAGLFEPDSCEGFATGTSFSRTGNAPTAQIQDFFEPQDALVISNCGGLSIQKLSDPPAIASTDDFDYEVVRTSGGPIFQGGATAINDTLRIGETDVWPEVLAGDDYTLDETIAAGLPWEEVSITCEVGGETFEITSPTTEFPVVTGEVTECKIVNTTSWVTVEKQTLPDGSDETFTFDVDGTEVQLTDGQTSAPIYYLPGTEVPVTETVPEGWSLTDVTCTPAGTAIEDGETVTTVAGEGVNCVFTNTQNGQVQVHKIVDGPEGAVFEYTGSWLEDPSTFTIDASDGSGDSEVFSVEPGSYDLAETPLEGYDTTDLICIDPDDGTLVDGEALTAVLDVDPGEFVECTYTNTQRGEIRVDKETIPDEWDQAFDFSLAGMDTDEQFSLNDSTDDEANPWSTGLVVPGDYTVTETVPAHWELDSISCGTPEGASTAIVLEPGAVITCVFTNRALPGSVVVEKSVEGVAEGFEWAFDLTISPVPGEQAGTQTVSGAGEASDSATWTDLVPGESYTITESAVDGWEMGEITCSFGEGTLEDLNGDEPGFEFIAEIDAQIDCSLTNTAEPGMIEVTKTAVGGDGTFDFELTPLDAEGAPAGEPIVSSVTTEGGAGTAVFDDVLPGGRFSLAEADPGEAWVPGELECTVDPVGEAGPSPIDASDFTVQPGDLIACEIVNTARGPLDIVKTVDGPAVDNGDGTWDVSYTITVTSSSATDEAYDLTDELKFGAGITPTSAVITGPEGVVVNPDWNGIDVVDVTTALLPAGGEHVYAVEVTAEVAADVAADQADCTVGMGEDGSGLLNTATIEFWSGSASSEDCAPVTPEQPSLPATGASLTAGWIGLSVLAVGAVLLLLRRRRQTVKAE</sequence>